<dbReference type="Proteomes" id="UP000321523">
    <property type="component" value="Unassembled WGS sequence"/>
</dbReference>
<dbReference type="InterPro" id="IPR042047">
    <property type="entry name" value="SleB_dom1"/>
</dbReference>
<reference evidence="3 4" key="1">
    <citation type="submission" date="2019-07" db="EMBL/GenBank/DDBJ databases">
        <title>Whole genome shotgun sequence of Skermanella aerolata NBRC 106429.</title>
        <authorList>
            <person name="Hosoyama A."/>
            <person name="Uohara A."/>
            <person name="Ohji S."/>
            <person name="Ichikawa N."/>
        </authorList>
    </citation>
    <scope>NUCLEOTIDE SEQUENCE [LARGE SCALE GENOMIC DNA]</scope>
    <source>
        <strain evidence="3 4">NBRC 106429</strain>
    </source>
</reference>
<name>A0A512DIK2_9PROT</name>
<accession>A0A512DIK2</accession>
<evidence type="ECO:0000259" key="2">
    <source>
        <dbReference type="Pfam" id="PF07486"/>
    </source>
</evidence>
<dbReference type="RefSeq" id="WP_052830744.1">
    <property type="nucleotide sequence ID" value="NZ_BJYZ01000002.1"/>
</dbReference>
<organism evidence="3 4">
    <name type="scientific">Skermanella aerolata</name>
    <dbReference type="NCBI Taxonomy" id="393310"/>
    <lineage>
        <taxon>Bacteria</taxon>
        <taxon>Pseudomonadati</taxon>
        <taxon>Pseudomonadota</taxon>
        <taxon>Alphaproteobacteria</taxon>
        <taxon>Rhodospirillales</taxon>
        <taxon>Azospirillaceae</taxon>
        <taxon>Skermanella</taxon>
    </lineage>
</organism>
<evidence type="ECO:0000256" key="1">
    <source>
        <dbReference type="SAM" id="MobiDB-lite"/>
    </source>
</evidence>
<proteinExistence type="predicted"/>
<dbReference type="GO" id="GO:0016787">
    <property type="term" value="F:hydrolase activity"/>
    <property type="evidence" value="ECO:0007669"/>
    <property type="project" value="InterPro"/>
</dbReference>
<dbReference type="InterPro" id="IPR011105">
    <property type="entry name" value="Cell_wall_hydrolase_SleB"/>
</dbReference>
<evidence type="ECO:0000313" key="3">
    <source>
        <dbReference type="EMBL" id="GEO36309.1"/>
    </source>
</evidence>
<feature type="region of interest" description="Disordered" evidence="1">
    <location>
        <begin position="232"/>
        <end position="265"/>
    </location>
</feature>
<dbReference type="OrthoDB" id="9785345at2"/>
<dbReference type="Pfam" id="PF07486">
    <property type="entry name" value="Hydrolase_2"/>
    <property type="match status" value="1"/>
</dbReference>
<gene>
    <name evidence="3" type="ORF">SAE02_04570</name>
</gene>
<comment type="caution">
    <text evidence="3">The sequence shown here is derived from an EMBL/GenBank/DDBJ whole genome shotgun (WGS) entry which is preliminary data.</text>
</comment>
<sequence length="265" mass="29453">MLTPEWTPLLTVIQMISAVASWHPEAAGLDRQDTLCMARNIYFEARGEGPRGQYAVAAVTLNRVRDKRWSEGICGVVYQKKQFSWTNTRPMSQPAEIKDRDAWHRAAEVAVLSLTGLAPDYSQGATHYVAPKRLRRMPVWTTAMAVSHRIDGHVFFADRKPGTKASMPRGPQRNAPRIAVVAVDEPGGPVTVAPSLVAETRMLIERRTIRQNCGSLRVLPLLSADAAVLPDRRSRRNAPSDPWNDPLGTSMERRLRTGARRLATA</sequence>
<dbReference type="AlphaFoldDB" id="A0A512DIK2"/>
<dbReference type="EMBL" id="BJYZ01000002">
    <property type="protein sequence ID" value="GEO36309.1"/>
    <property type="molecule type" value="Genomic_DNA"/>
</dbReference>
<feature type="domain" description="Cell wall hydrolase SleB" evidence="2">
    <location>
        <begin position="47"/>
        <end position="156"/>
    </location>
</feature>
<protein>
    <recommendedName>
        <fullName evidence="2">Cell wall hydrolase SleB domain-containing protein</fullName>
    </recommendedName>
</protein>
<evidence type="ECO:0000313" key="4">
    <source>
        <dbReference type="Proteomes" id="UP000321523"/>
    </source>
</evidence>
<dbReference type="Gene3D" id="1.10.10.2520">
    <property type="entry name" value="Cell wall hydrolase SleB, domain 1"/>
    <property type="match status" value="1"/>
</dbReference>
<keyword evidence="4" id="KW-1185">Reference proteome</keyword>